<geneLocation type="plasmid" evidence="3">
    <name>ph5-1</name>
</geneLocation>
<reference evidence="3" key="1">
    <citation type="submission" date="2019-02" db="EMBL/GenBank/DDBJ databases">
        <title>Isolation and identification of novel species under the genus Muribaculum.</title>
        <authorList>
            <person name="Miyake S."/>
            <person name="Ding Y."/>
            <person name="Low A."/>
            <person name="Soh M."/>
            <person name="Seedorf H."/>
        </authorList>
    </citation>
    <scope>NUCLEOTIDE SEQUENCE [LARGE SCALE GENOMIC DNA]</scope>
    <source>
        <strain evidence="3">H5</strain>
        <plasmid evidence="3">ph5-1</plasmid>
    </source>
</reference>
<evidence type="ECO:0000313" key="1">
    <source>
        <dbReference type="EMBL" id="QCD43746.1"/>
    </source>
</evidence>
<dbReference type="EMBL" id="CP039397">
    <property type="protein sequence ID" value="QCD43761.1"/>
    <property type="molecule type" value="Genomic_DNA"/>
</dbReference>
<dbReference type="Proteomes" id="UP000297149">
    <property type="component" value="Plasmid ph5-1"/>
</dbReference>
<accession>A0A4P7W6K8</accession>
<evidence type="ECO:0000313" key="3">
    <source>
        <dbReference type="Proteomes" id="UP000297149"/>
    </source>
</evidence>
<proteinExistence type="predicted"/>
<protein>
    <submittedName>
        <fullName evidence="2">Uncharacterized protein</fullName>
    </submittedName>
</protein>
<dbReference type="RefSeq" id="WP_136417173.1">
    <property type="nucleotide sequence ID" value="NZ_CP039397.1"/>
</dbReference>
<dbReference type="EMBL" id="CP039397">
    <property type="protein sequence ID" value="QCD43746.1"/>
    <property type="molecule type" value="Genomic_DNA"/>
</dbReference>
<organism evidence="2 3">
    <name type="scientific">Duncaniella dubosii</name>
    <dbReference type="NCBI Taxonomy" id="2518971"/>
    <lineage>
        <taxon>Bacteria</taxon>
        <taxon>Pseudomonadati</taxon>
        <taxon>Bacteroidota</taxon>
        <taxon>Bacteroidia</taxon>
        <taxon>Bacteroidales</taxon>
        <taxon>Muribaculaceae</taxon>
        <taxon>Duncaniella</taxon>
    </lineage>
</organism>
<sequence>MTFDKITEDGNLYAVRYDGDSDNILETLFDQWSDVIWLRTFFQEHSSDLKQYFAIENINEAIQDTLDDNEVLQRTILMLDVDDLNRVFRPLDNLSTGMNVLNKEKTRPRSSSRHVSWLRLYAIKLDDGKFLITGGAIKLTHKMEEREHTAAELRKLERVRNFLMAESVYDSISFDDYIELDSI</sequence>
<evidence type="ECO:0000313" key="2">
    <source>
        <dbReference type="EMBL" id="QCD43761.1"/>
    </source>
</evidence>
<geneLocation type="plasmid" evidence="2">
    <name>pH5-1</name>
</geneLocation>
<dbReference type="AlphaFoldDB" id="A0A4P7W6K8"/>
<keyword evidence="2" id="KW-0614">Plasmid</keyword>
<dbReference type="KEGG" id="ddb:E7747_15960"/>
<name>A0A4P7W6K8_9BACT</name>
<reference evidence="2" key="2">
    <citation type="journal article" date="2020" name="Int. J. Syst. Evol. Microbiol.">
        <title>Cultivation and description of Duncaniella dubosii sp. nov., Duncaniella freteri sp. nov. and emended description of the species Duncaniella muris.</title>
        <authorList>
            <person name="Miyake S."/>
            <person name="Ding Y."/>
            <person name="Soh M."/>
            <person name="Low A."/>
            <person name="Seedorf H."/>
        </authorList>
    </citation>
    <scope>NUCLEOTIDE SEQUENCE</scope>
    <source>
        <strain evidence="2">H5</strain>
    </source>
</reference>
<dbReference type="KEGG" id="ddb:E7747_16035"/>
<gene>
    <name evidence="1" type="ORF">E7747_15960</name>
    <name evidence="2" type="ORF">E7747_16035</name>
</gene>
<keyword evidence="3" id="KW-1185">Reference proteome</keyword>